<feature type="domain" description="Tim10-like" evidence="2">
    <location>
        <begin position="33"/>
        <end position="75"/>
    </location>
</feature>
<dbReference type="RefSeq" id="XP_012333571.1">
    <property type="nucleotide sequence ID" value="XM_012478148.1"/>
</dbReference>
<gene>
    <name evidence="3" type="ORF">AK88_00497</name>
</gene>
<feature type="compositionally biased region" description="Basic residues" evidence="1">
    <location>
        <begin position="607"/>
        <end position="618"/>
    </location>
</feature>
<dbReference type="Pfam" id="PF02953">
    <property type="entry name" value="zf-Tim10_DDP"/>
    <property type="match status" value="1"/>
</dbReference>
<dbReference type="Gene3D" id="1.10.287.810">
    <property type="entry name" value="Mitochondrial import inner membrane translocase subunit tim13 like domains"/>
    <property type="match status" value="1"/>
</dbReference>
<dbReference type="InterPro" id="IPR004217">
    <property type="entry name" value="Tim10-like"/>
</dbReference>
<reference evidence="3 4" key="1">
    <citation type="submission" date="2014-03" db="EMBL/GenBank/DDBJ databases">
        <title>The Genome Sequence of Plasmodium fragile nilgiri.</title>
        <authorList>
            <consortium name="The Broad Institute Genomics Platform"/>
            <consortium name="The Broad Institute Genome Sequencing Center for Infectious Disease"/>
            <person name="Neafsey D."/>
            <person name="Duraisingh M."/>
            <person name="Young S.K."/>
            <person name="Zeng Q."/>
            <person name="Gargeya S."/>
            <person name="Abouelleil A."/>
            <person name="Alvarado L."/>
            <person name="Chapman S.B."/>
            <person name="Gainer-Dewar J."/>
            <person name="Goldberg J."/>
            <person name="Griggs A."/>
            <person name="Gujja S."/>
            <person name="Hansen M."/>
            <person name="Howarth C."/>
            <person name="Imamovic A."/>
            <person name="Larimer J."/>
            <person name="Pearson M."/>
            <person name="Poon T.W."/>
            <person name="Priest M."/>
            <person name="Roberts A."/>
            <person name="Saif S."/>
            <person name="Shea T."/>
            <person name="Sykes S."/>
            <person name="Wortman J."/>
            <person name="Nusbaum C."/>
            <person name="Birren B."/>
        </authorList>
    </citation>
    <scope>NUCLEOTIDE SEQUENCE [LARGE SCALE GENOMIC DNA]</scope>
    <source>
        <strain evidence="4">nilgiri</strain>
    </source>
</reference>
<sequence>MDHDTKDESNVNNFLSQLNTLNKIISSFKETCKISSYCFDKCVSYPEKSLSNTNKKCIWNCTQRYLECDYFIKNRSKDNSGSSNMNLLEGVMNSAKLRRASDKSSSLMEQKGHFKEPFLYVEVKDAQEEKRQLYFCFVDKCFDHLLRQSDEYILATVKRNGSLTSFFFSHLLSPIRSYDLPFDRPEEEKETHRQRSRFDKHIFDLYIKLVKIYLNKDRRETSTIKSTFIKIHVFMDIMMMFHRSKKRKKEIKNLLKEAYRVNKINFLNINKYLSFLYEEVKAVKDQIGRYSHNKGNLQNLLYKINEFIIAVLCFVNFFHPFNYFDRNENKQTNDLILLRLMFYRGVDVGSFSLSTSAPEILKREEGSTGSSFLHLVVHTYFDMIHHVYEDTLKERARKDLLYLRHLFAQVLTMMVKYLLLYGNEKNKLIVVSIIIDMLKQTSEKMNLLYFLRNDMQMCNWRFLHTFVLKDKLDVDFYFYLNEVLKVNHKKAVNKMCEMKYQHEIERVMEITNVNDVGAVLKVLRRNNFDFCKAVEEVLATGVAPATGSDGPSDGRSGDGRSADGISGDGVSGDDASADDGRSDAHRSHGGSSLGRRANNVEVDRFQHTKPRAAAKGRQRNILDVLRERTRVEKPHKRKSSKGRYTNDNLGEENKNKIFDLLDRSSSCDDSSGDGSLGKLENDVLPYTSYRRSREDGSAGSDGGLPRGVANRPGGADRRGVAGRGGAANSRGRGKRGEGMFSRGRPPRQQHGTRTPDGEDGAPKGDGCSDGANRSKRYYMKKTTNKGKSHRRQYDRKMSRGML</sequence>
<evidence type="ECO:0000256" key="1">
    <source>
        <dbReference type="SAM" id="MobiDB-lite"/>
    </source>
</evidence>
<feature type="compositionally biased region" description="Basic and acidic residues" evidence="1">
    <location>
        <begin position="753"/>
        <end position="762"/>
    </location>
</feature>
<evidence type="ECO:0000313" key="4">
    <source>
        <dbReference type="Proteomes" id="UP000054561"/>
    </source>
</evidence>
<evidence type="ECO:0000313" key="3">
    <source>
        <dbReference type="EMBL" id="KJP89789.1"/>
    </source>
</evidence>
<dbReference type="OrthoDB" id="392697at2759"/>
<dbReference type="EMBL" id="KQ001648">
    <property type="protein sequence ID" value="KJP89789.1"/>
    <property type="molecule type" value="Genomic_DNA"/>
</dbReference>
<keyword evidence="4" id="KW-1185">Reference proteome</keyword>
<dbReference type="AlphaFoldDB" id="A0A0D9QRU8"/>
<dbReference type="SUPFAM" id="SSF144122">
    <property type="entry name" value="Tim10-like"/>
    <property type="match status" value="1"/>
</dbReference>
<name>A0A0D9QRU8_PLAFR</name>
<organism evidence="3 4">
    <name type="scientific">Plasmodium fragile</name>
    <dbReference type="NCBI Taxonomy" id="5857"/>
    <lineage>
        <taxon>Eukaryota</taxon>
        <taxon>Sar</taxon>
        <taxon>Alveolata</taxon>
        <taxon>Apicomplexa</taxon>
        <taxon>Aconoidasida</taxon>
        <taxon>Haemosporida</taxon>
        <taxon>Plasmodiidae</taxon>
        <taxon>Plasmodium</taxon>
        <taxon>Plasmodium (Plasmodium)</taxon>
    </lineage>
</organism>
<evidence type="ECO:0000259" key="2">
    <source>
        <dbReference type="Pfam" id="PF02953"/>
    </source>
</evidence>
<dbReference type="GeneID" id="24265811"/>
<feature type="compositionally biased region" description="Low complexity" evidence="1">
    <location>
        <begin position="667"/>
        <end position="677"/>
    </location>
</feature>
<protein>
    <recommendedName>
        <fullName evidence="2">Tim10-like domain-containing protein</fullName>
    </recommendedName>
</protein>
<dbReference type="VEuPathDB" id="PlasmoDB:AK88_00497"/>
<dbReference type="Proteomes" id="UP000054561">
    <property type="component" value="Unassembled WGS sequence"/>
</dbReference>
<dbReference type="OMA" id="KYGEMDR"/>
<feature type="region of interest" description="Disordered" evidence="1">
    <location>
        <begin position="543"/>
        <end position="802"/>
    </location>
</feature>
<feature type="compositionally biased region" description="Basic and acidic residues" evidence="1">
    <location>
        <begin position="651"/>
        <end position="666"/>
    </location>
</feature>
<proteinExistence type="predicted"/>
<dbReference type="InterPro" id="IPR035427">
    <property type="entry name" value="Tim10-like_dom_sf"/>
</dbReference>
<feature type="compositionally biased region" description="Basic residues" evidence="1">
    <location>
        <begin position="773"/>
        <end position="793"/>
    </location>
</feature>
<accession>A0A0D9QRU8</accession>